<evidence type="ECO:0000256" key="7">
    <source>
        <dbReference type="ARBA" id="ARBA00022840"/>
    </source>
</evidence>
<dbReference type="SUPFAM" id="SSF48452">
    <property type="entry name" value="TPR-like"/>
    <property type="match status" value="2"/>
</dbReference>
<dbReference type="Gene3D" id="1.25.40.10">
    <property type="entry name" value="Tetratricopeptide repeat domain"/>
    <property type="match status" value="2"/>
</dbReference>
<dbReference type="RefSeq" id="WP_090335561.1">
    <property type="nucleotide sequence ID" value="NZ_FNXY01000004.1"/>
</dbReference>
<dbReference type="EMBL" id="FNXY01000004">
    <property type="protein sequence ID" value="SEI91954.1"/>
    <property type="molecule type" value="Genomic_DNA"/>
</dbReference>
<dbReference type="AlphaFoldDB" id="A0A1H6UML6"/>
<dbReference type="STRING" id="408657.SAMN04487995_2551"/>
<protein>
    <recommendedName>
        <fullName evidence="2">histidine kinase</fullName>
        <ecNumber evidence="2">2.7.13.3</ecNumber>
    </recommendedName>
</protein>
<dbReference type="InterPro" id="IPR011990">
    <property type="entry name" value="TPR-like_helical_dom_sf"/>
</dbReference>
<dbReference type="Gene3D" id="3.30.565.10">
    <property type="entry name" value="Histidine kinase-like ATPase, C-terminal domain"/>
    <property type="match status" value="1"/>
</dbReference>
<keyword evidence="11" id="KW-1185">Reference proteome</keyword>
<feature type="repeat" description="TPR" evidence="8">
    <location>
        <begin position="377"/>
        <end position="410"/>
    </location>
</feature>
<dbReference type="Pfam" id="PF02518">
    <property type="entry name" value="HATPase_c"/>
    <property type="match status" value="1"/>
</dbReference>
<dbReference type="PROSITE" id="PS50005">
    <property type="entry name" value="TPR"/>
    <property type="match status" value="1"/>
</dbReference>
<evidence type="ECO:0000256" key="2">
    <source>
        <dbReference type="ARBA" id="ARBA00012438"/>
    </source>
</evidence>
<evidence type="ECO:0000256" key="6">
    <source>
        <dbReference type="ARBA" id="ARBA00022777"/>
    </source>
</evidence>
<keyword evidence="8" id="KW-0802">TPR repeat</keyword>
<keyword evidence="5" id="KW-0547">Nucleotide-binding</keyword>
<dbReference type="SMART" id="SM00028">
    <property type="entry name" value="TPR"/>
    <property type="match status" value="5"/>
</dbReference>
<evidence type="ECO:0000313" key="11">
    <source>
        <dbReference type="Proteomes" id="UP000199532"/>
    </source>
</evidence>
<proteinExistence type="predicted"/>
<dbReference type="InterPro" id="IPR005467">
    <property type="entry name" value="His_kinase_dom"/>
</dbReference>
<name>A0A1H6UML6_9BACT</name>
<organism evidence="10 11">
    <name type="scientific">Dyadobacter koreensis</name>
    <dbReference type="NCBI Taxonomy" id="408657"/>
    <lineage>
        <taxon>Bacteria</taxon>
        <taxon>Pseudomonadati</taxon>
        <taxon>Bacteroidota</taxon>
        <taxon>Cytophagia</taxon>
        <taxon>Cytophagales</taxon>
        <taxon>Spirosomataceae</taxon>
        <taxon>Dyadobacter</taxon>
    </lineage>
</organism>
<dbReference type="PANTHER" id="PTHR41523:SF8">
    <property type="entry name" value="ETHYLENE RESPONSE SENSOR PROTEIN"/>
    <property type="match status" value="1"/>
</dbReference>
<dbReference type="Pfam" id="PF07568">
    <property type="entry name" value="HisKA_2"/>
    <property type="match status" value="1"/>
</dbReference>
<reference evidence="10 11" key="1">
    <citation type="submission" date="2016-10" db="EMBL/GenBank/DDBJ databases">
        <authorList>
            <person name="de Groot N.N."/>
        </authorList>
    </citation>
    <scope>NUCLEOTIDE SEQUENCE [LARGE SCALE GENOMIC DNA]</scope>
    <source>
        <strain evidence="10 11">DSM 19938</strain>
    </source>
</reference>
<keyword evidence="4" id="KW-0808">Transferase</keyword>
<sequence length="762" mass="86085">MTRYCYIFILQLIFVFAVQASESRLFPDPTKASADSLLIALRGSKADTNKVMLLLKLANYYVYKPGEHKADMDSSGTCLATALSLSNSLHFKKGQIISLLLWGVVFSESQGIGRAQRITRKAVALSEASTETLITAKAWFYLAEVYPNSNEATLNYKISCYQRAMTLFNQAGDKEAGTDMLGRIANIHYVQGHYPQALREFLGVLAQFKALNAPLFYTYNLLAVVSTGMGNYHESIKYGHAAIEDAKVRNDTTDLGYFYLVLARAYYDLNQWDAGRQYLEMALHHFENLHETMMVLSTGNGICKGMIKVGKAKDALTFYSKLVKKNPPGNSLLSKVAVMQSYGDCYLALKKFDLAEKNYLGMIALEEQLKRDNVELAGSYKQIGNYYLIVRDYAKAKYYLQKALKFNGRYVNVRLASQLHSLLFKVDSAQGNYLNAIAHHQQFKLLSDSIFNIAKASKIASLNIQYDIKEKEKNIALLNRQSIIQKATIREKEIQRNATIGGAIMLFLFSILIYNQYRIKKRSNEQLTVQQSEISHKNSALLKLIEEKEWLLKEVHHRVKNNLQTVISLLELQTAYPEQNSLTVIRNSQRRVFAMSLVHQKLYQSDDVRIVKMNLYLKELVDYLKESLGAGKTIRFRLNLDPVELEVATAVPLALILNEAITNALKYAFPTSDEGEISISMGITVAEQIYLTIADNGVGLPAHFNMQNHNSLGMKLIAGLSNDIDADLKIENDNGTKISLIFRPEEDDDQPRETLEEQIQKS</sequence>
<dbReference type="GO" id="GO:0005524">
    <property type="term" value="F:ATP binding"/>
    <property type="evidence" value="ECO:0007669"/>
    <property type="project" value="UniProtKB-KW"/>
</dbReference>
<dbReference type="OrthoDB" id="9767435at2"/>
<evidence type="ECO:0000256" key="5">
    <source>
        <dbReference type="ARBA" id="ARBA00022741"/>
    </source>
</evidence>
<gene>
    <name evidence="10" type="ORF">SAMN04487995_2551</name>
</gene>
<dbReference type="Gene3D" id="3.30.450.20">
    <property type="entry name" value="PAS domain"/>
    <property type="match status" value="1"/>
</dbReference>
<dbReference type="InterPro" id="IPR036890">
    <property type="entry name" value="HATPase_C_sf"/>
</dbReference>
<evidence type="ECO:0000256" key="1">
    <source>
        <dbReference type="ARBA" id="ARBA00000085"/>
    </source>
</evidence>
<evidence type="ECO:0000256" key="3">
    <source>
        <dbReference type="ARBA" id="ARBA00022553"/>
    </source>
</evidence>
<comment type="catalytic activity">
    <reaction evidence="1">
        <text>ATP + protein L-histidine = ADP + protein N-phospho-L-histidine.</text>
        <dbReference type="EC" id="2.7.13.3"/>
    </reaction>
</comment>
<evidence type="ECO:0000256" key="8">
    <source>
        <dbReference type="PROSITE-ProRule" id="PRU00339"/>
    </source>
</evidence>
<accession>A0A1H6UML6</accession>
<keyword evidence="3" id="KW-0597">Phosphoprotein</keyword>
<keyword evidence="6 10" id="KW-0418">Kinase</keyword>
<dbReference type="SMART" id="SM00387">
    <property type="entry name" value="HATPase_c"/>
    <property type="match status" value="1"/>
</dbReference>
<dbReference type="PROSITE" id="PS50109">
    <property type="entry name" value="HIS_KIN"/>
    <property type="match status" value="1"/>
</dbReference>
<dbReference type="InterPro" id="IPR011495">
    <property type="entry name" value="Sig_transdc_His_kin_sub2_dim/P"/>
</dbReference>
<dbReference type="Proteomes" id="UP000199532">
    <property type="component" value="Unassembled WGS sequence"/>
</dbReference>
<dbReference type="GO" id="GO:0004673">
    <property type="term" value="F:protein histidine kinase activity"/>
    <property type="evidence" value="ECO:0007669"/>
    <property type="project" value="UniProtKB-EC"/>
</dbReference>
<evidence type="ECO:0000313" key="10">
    <source>
        <dbReference type="EMBL" id="SEI91954.1"/>
    </source>
</evidence>
<dbReference type="InterPro" id="IPR019734">
    <property type="entry name" value="TPR_rpt"/>
</dbReference>
<dbReference type="EC" id="2.7.13.3" evidence="2"/>
<evidence type="ECO:0000259" key="9">
    <source>
        <dbReference type="PROSITE" id="PS50109"/>
    </source>
</evidence>
<dbReference type="PANTHER" id="PTHR41523">
    <property type="entry name" value="TWO-COMPONENT SYSTEM SENSOR PROTEIN"/>
    <property type="match status" value="1"/>
</dbReference>
<evidence type="ECO:0000256" key="4">
    <source>
        <dbReference type="ARBA" id="ARBA00022679"/>
    </source>
</evidence>
<keyword evidence="7" id="KW-0067">ATP-binding</keyword>
<feature type="domain" description="Histidine kinase" evidence="9">
    <location>
        <begin position="554"/>
        <end position="746"/>
    </location>
</feature>
<dbReference type="SUPFAM" id="SSF55874">
    <property type="entry name" value="ATPase domain of HSP90 chaperone/DNA topoisomerase II/histidine kinase"/>
    <property type="match status" value="1"/>
</dbReference>
<dbReference type="InterPro" id="IPR003594">
    <property type="entry name" value="HATPase_dom"/>
</dbReference>